<dbReference type="InterPro" id="IPR050351">
    <property type="entry name" value="BphY/WalK/GraS-like"/>
</dbReference>
<dbReference type="EC" id="2.7.13.3" evidence="3"/>
<dbReference type="GO" id="GO:0000156">
    <property type="term" value="F:phosphorelay response regulator activity"/>
    <property type="evidence" value="ECO:0007669"/>
    <property type="project" value="TreeGrafter"/>
</dbReference>
<dbReference type="RefSeq" id="WP_187434364.1">
    <property type="nucleotide sequence ID" value="NZ_VNHS01000009.1"/>
</dbReference>
<keyword evidence="9" id="KW-0067">ATP-binding</keyword>
<keyword evidence="5" id="KW-0597">Phosphoprotein</keyword>
<dbReference type="GO" id="GO:0007234">
    <property type="term" value="P:osmosensory signaling via phosphorelay pathway"/>
    <property type="evidence" value="ECO:0007669"/>
    <property type="project" value="TreeGrafter"/>
</dbReference>
<feature type="domain" description="HAMP" evidence="14">
    <location>
        <begin position="187"/>
        <end position="239"/>
    </location>
</feature>
<evidence type="ECO:0000256" key="5">
    <source>
        <dbReference type="ARBA" id="ARBA00022553"/>
    </source>
</evidence>
<keyword evidence="12" id="KW-1133">Transmembrane helix</keyword>
<evidence type="ECO:0000256" key="11">
    <source>
        <dbReference type="ARBA" id="ARBA00023136"/>
    </source>
</evidence>
<protein>
    <recommendedName>
        <fullName evidence="3">histidine kinase</fullName>
        <ecNumber evidence="3">2.7.13.3</ecNumber>
    </recommendedName>
</protein>
<accession>A0A5S5C055</accession>
<name>A0A5S5C055_9BACL</name>
<evidence type="ECO:0000256" key="6">
    <source>
        <dbReference type="ARBA" id="ARBA00022679"/>
    </source>
</evidence>
<dbReference type="InterPro" id="IPR036097">
    <property type="entry name" value="HisK_dim/P_sf"/>
</dbReference>
<dbReference type="FunFam" id="3.30.565.10:FF:000006">
    <property type="entry name" value="Sensor histidine kinase WalK"/>
    <property type="match status" value="1"/>
</dbReference>
<dbReference type="Pfam" id="PF00512">
    <property type="entry name" value="HisKA"/>
    <property type="match status" value="1"/>
</dbReference>
<evidence type="ECO:0000256" key="4">
    <source>
        <dbReference type="ARBA" id="ARBA00022475"/>
    </source>
</evidence>
<dbReference type="SUPFAM" id="SSF55874">
    <property type="entry name" value="ATPase domain of HSP90 chaperone/DNA topoisomerase II/histidine kinase"/>
    <property type="match status" value="1"/>
</dbReference>
<keyword evidence="11 12" id="KW-0472">Membrane</keyword>
<evidence type="ECO:0000256" key="12">
    <source>
        <dbReference type="SAM" id="Phobius"/>
    </source>
</evidence>
<dbReference type="InterPro" id="IPR004358">
    <property type="entry name" value="Sig_transdc_His_kin-like_C"/>
</dbReference>
<dbReference type="Proteomes" id="UP000323257">
    <property type="component" value="Unassembled WGS sequence"/>
</dbReference>
<evidence type="ECO:0000256" key="7">
    <source>
        <dbReference type="ARBA" id="ARBA00022741"/>
    </source>
</evidence>
<dbReference type="Gene3D" id="3.30.565.10">
    <property type="entry name" value="Histidine kinase-like ATPase, C-terminal domain"/>
    <property type="match status" value="1"/>
</dbReference>
<dbReference type="GO" id="GO:0030295">
    <property type="term" value="F:protein kinase activator activity"/>
    <property type="evidence" value="ECO:0007669"/>
    <property type="project" value="TreeGrafter"/>
</dbReference>
<evidence type="ECO:0000259" key="13">
    <source>
        <dbReference type="PROSITE" id="PS50109"/>
    </source>
</evidence>
<evidence type="ECO:0000256" key="10">
    <source>
        <dbReference type="ARBA" id="ARBA00023012"/>
    </source>
</evidence>
<dbReference type="PANTHER" id="PTHR42878:SF7">
    <property type="entry name" value="SENSOR HISTIDINE KINASE GLRK"/>
    <property type="match status" value="1"/>
</dbReference>
<keyword evidence="7" id="KW-0547">Nucleotide-binding</keyword>
<dbReference type="Gene3D" id="6.10.340.10">
    <property type="match status" value="1"/>
</dbReference>
<keyword evidence="12" id="KW-0812">Transmembrane</keyword>
<comment type="catalytic activity">
    <reaction evidence="1">
        <text>ATP + protein L-histidine = ADP + protein N-phospho-L-histidine.</text>
        <dbReference type="EC" id="2.7.13.3"/>
    </reaction>
</comment>
<evidence type="ECO:0000256" key="3">
    <source>
        <dbReference type="ARBA" id="ARBA00012438"/>
    </source>
</evidence>
<feature type="domain" description="Histidine kinase" evidence="13">
    <location>
        <begin position="247"/>
        <end position="461"/>
    </location>
</feature>
<dbReference type="InterPro" id="IPR003661">
    <property type="entry name" value="HisK_dim/P_dom"/>
</dbReference>
<dbReference type="CDD" id="cd00075">
    <property type="entry name" value="HATPase"/>
    <property type="match status" value="1"/>
</dbReference>
<comment type="caution">
    <text evidence="15">The sequence shown here is derived from an EMBL/GenBank/DDBJ whole genome shotgun (WGS) entry which is preliminary data.</text>
</comment>
<evidence type="ECO:0000313" key="16">
    <source>
        <dbReference type="Proteomes" id="UP000323257"/>
    </source>
</evidence>
<dbReference type="SMART" id="SM00304">
    <property type="entry name" value="HAMP"/>
    <property type="match status" value="1"/>
</dbReference>
<dbReference type="GO" id="GO:0000155">
    <property type="term" value="F:phosphorelay sensor kinase activity"/>
    <property type="evidence" value="ECO:0007669"/>
    <property type="project" value="InterPro"/>
</dbReference>
<keyword evidence="16" id="KW-1185">Reference proteome</keyword>
<dbReference type="InterPro" id="IPR003594">
    <property type="entry name" value="HATPase_dom"/>
</dbReference>
<dbReference type="InterPro" id="IPR003660">
    <property type="entry name" value="HAMP_dom"/>
</dbReference>
<feature type="transmembrane region" description="Helical" evidence="12">
    <location>
        <begin position="167"/>
        <end position="185"/>
    </location>
</feature>
<dbReference type="CDD" id="cd06225">
    <property type="entry name" value="HAMP"/>
    <property type="match status" value="1"/>
</dbReference>
<dbReference type="PRINTS" id="PR00344">
    <property type="entry name" value="BCTRLSENSOR"/>
</dbReference>
<dbReference type="PROSITE" id="PS50109">
    <property type="entry name" value="HIS_KIN"/>
    <property type="match status" value="1"/>
</dbReference>
<dbReference type="AlphaFoldDB" id="A0A5S5C055"/>
<evidence type="ECO:0000256" key="2">
    <source>
        <dbReference type="ARBA" id="ARBA00004651"/>
    </source>
</evidence>
<keyword evidence="8" id="KW-0418">Kinase</keyword>
<dbReference type="FunFam" id="1.10.287.130:FF:000001">
    <property type="entry name" value="Two-component sensor histidine kinase"/>
    <property type="match status" value="1"/>
</dbReference>
<dbReference type="Gene3D" id="1.10.287.130">
    <property type="match status" value="1"/>
</dbReference>
<organism evidence="15 16">
    <name type="scientific">Paenibacillus methanolicus</name>
    <dbReference type="NCBI Taxonomy" id="582686"/>
    <lineage>
        <taxon>Bacteria</taxon>
        <taxon>Bacillati</taxon>
        <taxon>Bacillota</taxon>
        <taxon>Bacilli</taxon>
        <taxon>Bacillales</taxon>
        <taxon>Paenibacillaceae</taxon>
        <taxon>Paenibacillus</taxon>
    </lineage>
</organism>
<evidence type="ECO:0000259" key="14">
    <source>
        <dbReference type="PROSITE" id="PS50885"/>
    </source>
</evidence>
<evidence type="ECO:0000256" key="9">
    <source>
        <dbReference type="ARBA" id="ARBA00022840"/>
    </source>
</evidence>
<dbReference type="Pfam" id="PF00672">
    <property type="entry name" value="HAMP"/>
    <property type="match status" value="1"/>
</dbReference>
<proteinExistence type="predicted"/>
<dbReference type="SUPFAM" id="SSF47384">
    <property type="entry name" value="Homodimeric domain of signal transducing histidine kinase"/>
    <property type="match status" value="1"/>
</dbReference>
<dbReference type="PANTHER" id="PTHR42878">
    <property type="entry name" value="TWO-COMPONENT HISTIDINE KINASE"/>
    <property type="match status" value="1"/>
</dbReference>
<dbReference type="SMART" id="SM00387">
    <property type="entry name" value="HATPase_c"/>
    <property type="match status" value="1"/>
</dbReference>
<dbReference type="PROSITE" id="PS50885">
    <property type="entry name" value="HAMP"/>
    <property type="match status" value="1"/>
</dbReference>
<keyword evidence="6" id="KW-0808">Transferase</keyword>
<comment type="subcellular location">
    <subcellularLocation>
        <location evidence="2">Cell membrane</location>
        <topology evidence="2">Multi-pass membrane protein</topology>
    </subcellularLocation>
</comment>
<dbReference type="GO" id="GO:0005886">
    <property type="term" value="C:plasma membrane"/>
    <property type="evidence" value="ECO:0007669"/>
    <property type="project" value="UniProtKB-SubCell"/>
</dbReference>
<dbReference type="EMBL" id="VNHS01000009">
    <property type="protein sequence ID" value="TYP71836.1"/>
    <property type="molecule type" value="Genomic_DNA"/>
</dbReference>
<evidence type="ECO:0000313" key="15">
    <source>
        <dbReference type="EMBL" id="TYP71836.1"/>
    </source>
</evidence>
<evidence type="ECO:0000256" key="8">
    <source>
        <dbReference type="ARBA" id="ARBA00022777"/>
    </source>
</evidence>
<dbReference type="InterPro" id="IPR036890">
    <property type="entry name" value="HATPase_C_sf"/>
</dbReference>
<evidence type="ECO:0000256" key="1">
    <source>
        <dbReference type="ARBA" id="ARBA00000085"/>
    </source>
</evidence>
<dbReference type="SUPFAM" id="SSF158472">
    <property type="entry name" value="HAMP domain-like"/>
    <property type="match status" value="1"/>
</dbReference>
<dbReference type="InterPro" id="IPR005467">
    <property type="entry name" value="His_kinase_dom"/>
</dbReference>
<keyword evidence="10" id="KW-0902">Two-component regulatory system</keyword>
<gene>
    <name evidence="15" type="ORF">BCM02_109114</name>
</gene>
<dbReference type="CDD" id="cd00082">
    <property type="entry name" value="HisKA"/>
    <property type="match status" value="1"/>
</dbReference>
<reference evidence="15 16" key="1">
    <citation type="submission" date="2019-07" db="EMBL/GenBank/DDBJ databases">
        <title>Genomic Encyclopedia of Type Strains, Phase III (KMG-III): the genomes of soil and plant-associated and newly described type strains.</title>
        <authorList>
            <person name="Whitman W."/>
        </authorList>
    </citation>
    <scope>NUCLEOTIDE SEQUENCE [LARGE SCALE GENOMIC DNA]</scope>
    <source>
        <strain evidence="15 16">BL24</strain>
    </source>
</reference>
<keyword evidence="4" id="KW-1003">Cell membrane</keyword>
<dbReference type="Pfam" id="PF02518">
    <property type="entry name" value="HATPase_c"/>
    <property type="match status" value="1"/>
</dbReference>
<dbReference type="GO" id="GO:0005524">
    <property type="term" value="F:ATP binding"/>
    <property type="evidence" value="ECO:0007669"/>
    <property type="project" value="UniProtKB-KW"/>
</dbReference>
<sequence>MKMRTIFAKMFLSFLLITFISFGLSSLLSATIFKSNLRSFIRAGSEQMQDRVIERIKYGYSKGWDQETLVESLQWGMGGPERTYQLYGADGRLLYTLGNHGKAIPLETEIVSDALGGKRVSEETYSDQTRVLLTAKAIPGATNMEEKAIVSLSFEFERDVNRFVQPYLLSMLVTIPLAVAIYFVLGRRLARPLREMSQTALQYAKGDFSRKVEVRTEDEIGQLGQAINYMAEELGSLENQRREFLANVSHDLRAPLTSINGFLTALTDGAIPPEKQRRYLELMKESSDRMMKLVGDLLDMARIEAGQFRLEKIRFNLSEQTRKTIARMEPLFAQHRVSVGLDGPAEDLFVIADPDRIDQVVANLLQNAILYSPAASRVDVSLREEDGLARIIVRDYGIGIAPEELTRIWERFYKGDKSRSRKVGTGIGLSIVKHILDLHGAQIEVESEVGQGTTFAITIRA</sequence>
<dbReference type="SMART" id="SM00388">
    <property type="entry name" value="HisKA"/>
    <property type="match status" value="1"/>
</dbReference>